<dbReference type="VEuPathDB" id="VectorBase:AFAF003295"/>
<evidence type="ECO:0000256" key="1">
    <source>
        <dbReference type="SAM" id="Phobius"/>
    </source>
</evidence>
<keyword evidence="3" id="KW-1185">Reference proteome</keyword>
<protein>
    <submittedName>
        <fullName evidence="2">Uncharacterized protein</fullName>
    </submittedName>
</protein>
<reference evidence="3" key="1">
    <citation type="submission" date="2014-01" db="EMBL/GenBank/DDBJ databases">
        <title>The Genome Sequence of Anopheles farauti FAR1 (V2).</title>
        <authorList>
            <consortium name="The Broad Institute Genomics Platform"/>
            <person name="Neafsey D.E."/>
            <person name="Besansky N."/>
            <person name="Howell P."/>
            <person name="Walton C."/>
            <person name="Young S.K."/>
            <person name="Zeng Q."/>
            <person name="Gargeya S."/>
            <person name="Fitzgerald M."/>
            <person name="Haas B."/>
            <person name="Abouelleil A."/>
            <person name="Allen A.W."/>
            <person name="Alvarado L."/>
            <person name="Arachchi H.M."/>
            <person name="Berlin A.M."/>
            <person name="Chapman S.B."/>
            <person name="Gainer-Dewar J."/>
            <person name="Goldberg J."/>
            <person name="Griggs A."/>
            <person name="Gujja S."/>
            <person name="Hansen M."/>
            <person name="Howarth C."/>
            <person name="Imamovic A."/>
            <person name="Ireland A."/>
            <person name="Larimer J."/>
            <person name="McCowan C."/>
            <person name="Murphy C."/>
            <person name="Pearson M."/>
            <person name="Poon T.W."/>
            <person name="Priest M."/>
            <person name="Roberts A."/>
            <person name="Saif S."/>
            <person name="Shea T."/>
            <person name="Sisk P."/>
            <person name="Sykes S."/>
            <person name="Wortman J."/>
            <person name="Nusbaum C."/>
            <person name="Birren B."/>
        </authorList>
    </citation>
    <scope>NUCLEOTIDE SEQUENCE [LARGE SCALE GENOMIC DNA]</scope>
    <source>
        <strain evidence="3">FAR1</strain>
    </source>
</reference>
<keyword evidence="1" id="KW-0472">Membrane</keyword>
<keyword evidence="1" id="KW-1133">Transmembrane helix</keyword>
<reference evidence="2" key="2">
    <citation type="submission" date="2020-05" db="UniProtKB">
        <authorList>
            <consortium name="EnsemblMetazoa"/>
        </authorList>
    </citation>
    <scope>IDENTIFICATION</scope>
    <source>
        <strain evidence="2">FAR1</strain>
    </source>
</reference>
<evidence type="ECO:0000313" key="2">
    <source>
        <dbReference type="EnsemblMetazoa" id="AFAF003295-PA"/>
    </source>
</evidence>
<sequence length="120" mass="13329">MHGQLLLLTVKRDGELFALVRQYVVHVARALDLVPVDVRYDVARLQTATVTRDSMPNVYDQTAPAVVSEMRRRNSFAWLIGIAKLMPAVTLMLLMPIASPSRLTSGPPELPNVMAASVWM</sequence>
<dbReference type="Proteomes" id="UP000075886">
    <property type="component" value="Unassembled WGS sequence"/>
</dbReference>
<keyword evidence="1" id="KW-0812">Transmembrane</keyword>
<dbReference type="AlphaFoldDB" id="A0A182Q570"/>
<evidence type="ECO:0000313" key="3">
    <source>
        <dbReference type="Proteomes" id="UP000075886"/>
    </source>
</evidence>
<dbReference type="EMBL" id="AXCN02001229">
    <property type="status" value="NOT_ANNOTATED_CDS"/>
    <property type="molecule type" value="Genomic_DNA"/>
</dbReference>
<organism evidence="2 3">
    <name type="scientific">Anopheles farauti</name>
    <dbReference type="NCBI Taxonomy" id="69004"/>
    <lineage>
        <taxon>Eukaryota</taxon>
        <taxon>Metazoa</taxon>
        <taxon>Ecdysozoa</taxon>
        <taxon>Arthropoda</taxon>
        <taxon>Hexapoda</taxon>
        <taxon>Insecta</taxon>
        <taxon>Pterygota</taxon>
        <taxon>Neoptera</taxon>
        <taxon>Endopterygota</taxon>
        <taxon>Diptera</taxon>
        <taxon>Nematocera</taxon>
        <taxon>Culicoidea</taxon>
        <taxon>Culicidae</taxon>
        <taxon>Anophelinae</taxon>
        <taxon>Anopheles</taxon>
    </lineage>
</organism>
<name>A0A182Q570_9DIPT</name>
<accession>A0A182Q570</accession>
<proteinExistence type="predicted"/>
<dbReference type="EnsemblMetazoa" id="AFAF003295-RA">
    <property type="protein sequence ID" value="AFAF003295-PA"/>
    <property type="gene ID" value="AFAF003295"/>
</dbReference>
<feature type="transmembrane region" description="Helical" evidence="1">
    <location>
        <begin position="76"/>
        <end position="98"/>
    </location>
</feature>